<dbReference type="Proteomes" id="UP001359559">
    <property type="component" value="Unassembled WGS sequence"/>
</dbReference>
<evidence type="ECO:0000313" key="2">
    <source>
        <dbReference type="EMBL" id="KAK7292929.1"/>
    </source>
</evidence>
<accession>A0AAN9J931</accession>
<evidence type="ECO:0000313" key="3">
    <source>
        <dbReference type="Proteomes" id="UP001359559"/>
    </source>
</evidence>
<dbReference type="EMBL" id="JAYKXN010000004">
    <property type="protein sequence ID" value="KAK7292929.1"/>
    <property type="molecule type" value="Genomic_DNA"/>
</dbReference>
<reference evidence="2 3" key="1">
    <citation type="submission" date="2024-01" db="EMBL/GenBank/DDBJ databases">
        <title>The genomes of 5 underutilized Papilionoideae crops provide insights into root nodulation and disease resistance.</title>
        <authorList>
            <person name="Yuan L."/>
        </authorList>
    </citation>
    <scope>NUCLEOTIDE SEQUENCE [LARGE SCALE GENOMIC DNA]</scope>
    <source>
        <strain evidence="2">LY-2023</strain>
        <tissue evidence="2">Leaf</tissue>
    </source>
</reference>
<protein>
    <submittedName>
        <fullName evidence="2">Uncharacterized protein</fullName>
    </submittedName>
</protein>
<evidence type="ECO:0000256" key="1">
    <source>
        <dbReference type="SAM" id="MobiDB-lite"/>
    </source>
</evidence>
<keyword evidence="3" id="KW-1185">Reference proteome</keyword>
<dbReference type="AlphaFoldDB" id="A0AAN9J931"/>
<feature type="compositionally biased region" description="Basic residues" evidence="1">
    <location>
        <begin position="55"/>
        <end position="72"/>
    </location>
</feature>
<sequence>MKKNARNSGVRYCAPNGAIWPRCMWHSRPPHHHHVNTAPPPRPPRNHCVTTARNHRAPTARNHRAPTARNHRAPTAPTARNHRAPPPHHHLFVCTISSPLCCVRECFSLVTSLLCFFIPFSLVSFQPDHHHYSSLSQPHHYSVPLSLITALQSPSQASASSLQFPLSTSSLQSPSQASLHCRLPHLSASPLSLTRLQFSSRFQLP</sequence>
<gene>
    <name evidence="2" type="ORF">RJT34_15787</name>
</gene>
<feature type="region of interest" description="Disordered" evidence="1">
    <location>
        <begin position="55"/>
        <end position="84"/>
    </location>
</feature>
<name>A0AAN9J931_CLITE</name>
<comment type="caution">
    <text evidence="2">The sequence shown here is derived from an EMBL/GenBank/DDBJ whole genome shotgun (WGS) entry which is preliminary data.</text>
</comment>
<organism evidence="2 3">
    <name type="scientific">Clitoria ternatea</name>
    <name type="common">Butterfly pea</name>
    <dbReference type="NCBI Taxonomy" id="43366"/>
    <lineage>
        <taxon>Eukaryota</taxon>
        <taxon>Viridiplantae</taxon>
        <taxon>Streptophyta</taxon>
        <taxon>Embryophyta</taxon>
        <taxon>Tracheophyta</taxon>
        <taxon>Spermatophyta</taxon>
        <taxon>Magnoliopsida</taxon>
        <taxon>eudicotyledons</taxon>
        <taxon>Gunneridae</taxon>
        <taxon>Pentapetalae</taxon>
        <taxon>rosids</taxon>
        <taxon>fabids</taxon>
        <taxon>Fabales</taxon>
        <taxon>Fabaceae</taxon>
        <taxon>Papilionoideae</taxon>
        <taxon>50 kb inversion clade</taxon>
        <taxon>NPAAA clade</taxon>
        <taxon>indigoferoid/millettioid clade</taxon>
        <taxon>Phaseoleae</taxon>
        <taxon>Clitoria</taxon>
    </lineage>
</organism>
<proteinExistence type="predicted"/>